<protein>
    <submittedName>
        <fullName evidence="1">Uncharacterized protein</fullName>
    </submittedName>
</protein>
<sequence>MSVEAARAAAIAAIYRQIQWVAEHGALDHSGAAAACIRDQITLSAHMALIDDAGHAAMLAALAEAEGTNFL</sequence>
<accession>A0A6J5MTD2</accession>
<dbReference type="EMBL" id="LR796472">
    <property type="protein sequence ID" value="CAB4146849.1"/>
    <property type="molecule type" value="Genomic_DNA"/>
</dbReference>
<reference evidence="1" key="1">
    <citation type="submission" date="2020-04" db="EMBL/GenBank/DDBJ databases">
        <authorList>
            <person name="Chiriac C."/>
            <person name="Salcher M."/>
            <person name="Ghai R."/>
            <person name="Kavagutti S V."/>
        </authorList>
    </citation>
    <scope>NUCLEOTIDE SEQUENCE</scope>
</reference>
<gene>
    <name evidence="1" type="ORF">UFOVP496_42</name>
</gene>
<evidence type="ECO:0000313" key="1">
    <source>
        <dbReference type="EMBL" id="CAB4146849.1"/>
    </source>
</evidence>
<name>A0A6J5MTD2_9CAUD</name>
<organism evidence="1">
    <name type="scientific">uncultured Caudovirales phage</name>
    <dbReference type="NCBI Taxonomy" id="2100421"/>
    <lineage>
        <taxon>Viruses</taxon>
        <taxon>Duplodnaviria</taxon>
        <taxon>Heunggongvirae</taxon>
        <taxon>Uroviricota</taxon>
        <taxon>Caudoviricetes</taxon>
        <taxon>Peduoviridae</taxon>
        <taxon>Maltschvirus</taxon>
        <taxon>Maltschvirus maltsch</taxon>
    </lineage>
</organism>
<proteinExistence type="predicted"/>